<dbReference type="Pfam" id="PF11493">
    <property type="entry name" value="TSP9"/>
    <property type="match status" value="1"/>
</dbReference>
<accession>A0ABD1XP64</accession>
<organism evidence="2 3">
    <name type="scientific">Riccia fluitans</name>
    <dbReference type="NCBI Taxonomy" id="41844"/>
    <lineage>
        <taxon>Eukaryota</taxon>
        <taxon>Viridiplantae</taxon>
        <taxon>Streptophyta</taxon>
        <taxon>Embryophyta</taxon>
        <taxon>Marchantiophyta</taxon>
        <taxon>Marchantiopsida</taxon>
        <taxon>Marchantiidae</taxon>
        <taxon>Marchantiales</taxon>
        <taxon>Ricciaceae</taxon>
        <taxon>Riccia</taxon>
    </lineage>
</organism>
<keyword evidence="3" id="KW-1185">Reference proteome</keyword>
<dbReference type="InterPro" id="IPR021584">
    <property type="entry name" value="TSP9"/>
</dbReference>
<feature type="region of interest" description="Disordered" evidence="1">
    <location>
        <begin position="42"/>
        <end position="79"/>
    </location>
</feature>
<evidence type="ECO:0000256" key="1">
    <source>
        <dbReference type="SAM" id="MobiDB-lite"/>
    </source>
</evidence>
<reference evidence="2 3" key="1">
    <citation type="submission" date="2024-09" db="EMBL/GenBank/DDBJ databases">
        <title>Chromosome-scale assembly of Riccia fluitans.</title>
        <authorList>
            <person name="Paukszto L."/>
            <person name="Sawicki J."/>
            <person name="Karawczyk K."/>
            <person name="Piernik-Szablinska J."/>
            <person name="Szczecinska M."/>
            <person name="Mazdziarz M."/>
        </authorList>
    </citation>
    <scope>NUCLEOTIDE SEQUENCE [LARGE SCALE GENOMIC DNA]</scope>
    <source>
        <strain evidence="2">Rf_01</strain>
        <tissue evidence="2">Aerial parts of the thallus</tissue>
    </source>
</reference>
<gene>
    <name evidence="2" type="ORF">R1flu_029315</name>
</gene>
<sequence length="79" mass="8287">MVLQALALPLGGQVIMAAGGKSEKQGLFDWLNKALEKETLSETDPILQKVEGKSAPPPSGKKGAASAPKRRVGSEESEQ</sequence>
<evidence type="ECO:0000313" key="2">
    <source>
        <dbReference type="EMBL" id="KAL2610742.1"/>
    </source>
</evidence>
<dbReference type="PANTHER" id="PTHR36370:SF1">
    <property type="entry name" value="THYLAKOID SOLUBLE PHOSPHOPROTEIN"/>
    <property type="match status" value="1"/>
</dbReference>
<dbReference type="SUPFAM" id="SSF144256">
    <property type="entry name" value="TSP9-like"/>
    <property type="match status" value="1"/>
</dbReference>
<protein>
    <submittedName>
        <fullName evidence="2">Uncharacterized protein</fullName>
    </submittedName>
</protein>
<dbReference type="EMBL" id="JBHFFA010000008">
    <property type="protein sequence ID" value="KAL2610742.1"/>
    <property type="molecule type" value="Genomic_DNA"/>
</dbReference>
<proteinExistence type="predicted"/>
<dbReference type="InterPro" id="IPR037244">
    <property type="entry name" value="TSP9_sf"/>
</dbReference>
<evidence type="ECO:0000313" key="3">
    <source>
        <dbReference type="Proteomes" id="UP001605036"/>
    </source>
</evidence>
<name>A0ABD1XP64_9MARC</name>
<dbReference type="Proteomes" id="UP001605036">
    <property type="component" value="Unassembled WGS sequence"/>
</dbReference>
<dbReference type="PANTHER" id="PTHR36370">
    <property type="entry name" value="THYLAKOID SOLUBLE PHOSPHOPROTEIN"/>
    <property type="match status" value="1"/>
</dbReference>
<comment type="caution">
    <text evidence="2">The sequence shown here is derived from an EMBL/GenBank/DDBJ whole genome shotgun (WGS) entry which is preliminary data.</text>
</comment>
<dbReference type="AlphaFoldDB" id="A0ABD1XP64"/>